<evidence type="ECO:0000313" key="2">
    <source>
        <dbReference type="Proteomes" id="UP001501081"/>
    </source>
</evidence>
<name>A0ABP7PY69_9SPHI</name>
<evidence type="ECO:0008006" key="3">
    <source>
        <dbReference type="Google" id="ProtNLM"/>
    </source>
</evidence>
<gene>
    <name evidence="1" type="ORF">GCM10022246_27150</name>
</gene>
<sequence>MKNVIVILLIFCFGCGYETHENKENVDEEVQVILNTFENAVIAVSENDFDELRRAMVQFRPKGGKEINLSKIPKVPINRKHLYLTNDTLNETGQKLSNNLSSKPIAISIHPDSIGEILKNTKLKFLPANLTTNSKKYEIRNDSSVIHDRNFNGNLIFTRVVFNKNKTRACYVFSQSKKVGYQNFWSMGTIIYAKKVNGVWVFDKEEELWIT</sequence>
<accession>A0ABP7PY69</accession>
<dbReference type="RefSeq" id="WP_344767910.1">
    <property type="nucleotide sequence ID" value="NZ_BAABAK010000015.1"/>
</dbReference>
<keyword evidence="2" id="KW-1185">Reference proteome</keyword>
<evidence type="ECO:0000313" key="1">
    <source>
        <dbReference type="EMBL" id="GAA3973376.1"/>
    </source>
</evidence>
<dbReference type="EMBL" id="BAABAK010000015">
    <property type="protein sequence ID" value="GAA3973376.1"/>
    <property type="molecule type" value="Genomic_DNA"/>
</dbReference>
<dbReference type="Proteomes" id="UP001501081">
    <property type="component" value="Unassembled WGS sequence"/>
</dbReference>
<comment type="caution">
    <text evidence="1">The sequence shown here is derived from an EMBL/GenBank/DDBJ whole genome shotgun (WGS) entry which is preliminary data.</text>
</comment>
<protein>
    <recommendedName>
        <fullName evidence="3">Lipoprotein</fullName>
    </recommendedName>
</protein>
<reference evidence="2" key="1">
    <citation type="journal article" date="2019" name="Int. J. Syst. Evol. Microbiol.">
        <title>The Global Catalogue of Microorganisms (GCM) 10K type strain sequencing project: providing services to taxonomists for standard genome sequencing and annotation.</title>
        <authorList>
            <consortium name="The Broad Institute Genomics Platform"/>
            <consortium name="The Broad Institute Genome Sequencing Center for Infectious Disease"/>
            <person name="Wu L."/>
            <person name="Ma J."/>
        </authorList>
    </citation>
    <scope>NUCLEOTIDE SEQUENCE [LARGE SCALE GENOMIC DNA]</scope>
    <source>
        <strain evidence="2">JCM 17338</strain>
    </source>
</reference>
<organism evidence="1 2">
    <name type="scientific">Pedobacter ginsengiterrae</name>
    <dbReference type="NCBI Taxonomy" id="871696"/>
    <lineage>
        <taxon>Bacteria</taxon>
        <taxon>Pseudomonadati</taxon>
        <taxon>Bacteroidota</taxon>
        <taxon>Sphingobacteriia</taxon>
        <taxon>Sphingobacteriales</taxon>
        <taxon>Sphingobacteriaceae</taxon>
        <taxon>Pedobacter</taxon>
    </lineage>
</organism>
<proteinExistence type="predicted"/>